<proteinExistence type="predicted"/>
<protein>
    <submittedName>
        <fullName evidence="1">Uncharacterized protein</fullName>
    </submittedName>
</protein>
<sequence length="115" mass="13579">MAIIKFKKREEPEILFGIKLPSIAVDLSKEIKNKKKVYEIIRNTLNIADGRLINIVDVRDAYDNPASVLVIYDNFVTEREILKMDLEIEIFDFNIFEFDYNNKINIEDVIKRIKN</sequence>
<evidence type="ECO:0000313" key="1">
    <source>
        <dbReference type="EMBL" id="BBM36460.1"/>
    </source>
</evidence>
<reference evidence="1 2" key="1">
    <citation type="submission" date="2019-07" db="EMBL/GenBank/DDBJ databases">
        <title>Complete Genome Sequence of Leptotrichia goodfellowii Strain JCM 16774.</title>
        <authorList>
            <person name="Watanabe S."/>
            <person name="Cui L."/>
        </authorList>
    </citation>
    <scope>NUCLEOTIDE SEQUENCE [LARGE SCALE GENOMIC DNA]</scope>
    <source>
        <strain evidence="1 2">JCM16774</strain>
    </source>
</reference>
<dbReference type="KEGG" id="lgo:JCM16774_1392"/>
<accession>A0A510JAX6</accession>
<gene>
    <name evidence="1" type="ORF">JCM16774_1392</name>
</gene>
<evidence type="ECO:0000313" key="2">
    <source>
        <dbReference type="Proteomes" id="UP000321606"/>
    </source>
</evidence>
<dbReference type="STRING" id="714315.GCA_000516535_01398"/>
<dbReference type="OrthoDB" id="80586at2"/>
<dbReference type="Proteomes" id="UP000321606">
    <property type="component" value="Chromosome"/>
</dbReference>
<dbReference type="AlphaFoldDB" id="A0A510JAX6"/>
<dbReference type="RefSeq" id="WP_026737753.1">
    <property type="nucleotide sequence ID" value="NZ_AP019822.1"/>
</dbReference>
<dbReference type="EMBL" id="AP019822">
    <property type="protein sequence ID" value="BBM36460.1"/>
    <property type="molecule type" value="Genomic_DNA"/>
</dbReference>
<name>A0A510JAX6_9FUSO</name>
<organism evidence="1 2">
    <name type="scientific">Pseudoleptotrichia goodfellowii</name>
    <dbReference type="NCBI Taxonomy" id="157692"/>
    <lineage>
        <taxon>Bacteria</taxon>
        <taxon>Fusobacteriati</taxon>
        <taxon>Fusobacteriota</taxon>
        <taxon>Fusobacteriia</taxon>
        <taxon>Fusobacteriales</taxon>
        <taxon>Leptotrichiaceae</taxon>
        <taxon>Pseudoleptotrichia</taxon>
    </lineage>
</organism>